<protein>
    <recommendedName>
        <fullName evidence="2">Enoyl reductase (ER) domain-containing protein</fullName>
    </recommendedName>
</protein>
<feature type="region of interest" description="Disordered" evidence="1">
    <location>
        <begin position="332"/>
        <end position="419"/>
    </location>
</feature>
<dbReference type="GO" id="GO:0016491">
    <property type="term" value="F:oxidoreductase activity"/>
    <property type="evidence" value="ECO:0007669"/>
    <property type="project" value="InterPro"/>
</dbReference>
<dbReference type="SUPFAM" id="SSF51735">
    <property type="entry name" value="NAD(P)-binding Rossmann-fold domains"/>
    <property type="match status" value="1"/>
</dbReference>
<dbReference type="SUPFAM" id="SSF50129">
    <property type="entry name" value="GroES-like"/>
    <property type="match status" value="1"/>
</dbReference>
<dbReference type="AlphaFoldDB" id="A0A4D4KRX5"/>
<evidence type="ECO:0000313" key="3">
    <source>
        <dbReference type="EMBL" id="GDY52081.1"/>
    </source>
</evidence>
<evidence type="ECO:0000259" key="2">
    <source>
        <dbReference type="SMART" id="SM00829"/>
    </source>
</evidence>
<dbReference type="SMART" id="SM00829">
    <property type="entry name" value="PKS_ER"/>
    <property type="match status" value="1"/>
</dbReference>
<name>A0A4D4KRX5_STRVO</name>
<feature type="compositionally biased region" description="Basic and acidic residues" evidence="1">
    <location>
        <begin position="374"/>
        <end position="384"/>
    </location>
</feature>
<feature type="compositionally biased region" description="Low complexity" evidence="1">
    <location>
        <begin position="359"/>
        <end position="369"/>
    </location>
</feature>
<dbReference type="Gene3D" id="3.90.180.10">
    <property type="entry name" value="Medium-chain alcohol dehydrogenases, catalytic domain"/>
    <property type="match status" value="1"/>
</dbReference>
<feature type="compositionally biased region" description="Low complexity" evidence="1">
    <location>
        <begin position="410"/>
        <end position="419"/>
    </location>
</feature>
<dbReference type="InterPro" id="IPR011032">
    <property type="entry name" value="GroES-like_sf"/>
</dbReference>
<dbReference type="PANTHER" id="PTHR43677:SF4">
    <property type="entry name" value="QUINONE OXIDOREDUCTASE-LIKE PROTEIN 2"/>
    <property type="match status" value="1"/>
</dbReference>
<reference evidence="3 4" key="1">
    <citation type="journal article" date="2020" name="Int. J. Syst. Evol. Microbiol.">
        <title>Reclassification of Streptomyces castelarensis and Streptomyces sporoclivatus as later heterotypic synonyms of Streptomyces antimycoticus.</title>
        <authorList>
            <person name="Komaki H."/>
            <person name="Tamura T."/>
        </authorList>
    </citation>
    <scope>NUCLEOTIDE SEQUENCE [LARGE SCALE GENOMIC DNA]</scope>
    <source>
        <strain evidence="3 4">NBRC 13459</strain>
    </source>
</reference>
<dbReference type="Pfam" id="PF00107">
    <property type="entry name" value="ADH_zinc_N"/>
    <property type="match status" value="1"/>
</dbReference>
<proteinExistence type="predicted"/>
<evidence type="ECO:0000313" key="4">
    <source>
        <dbReference type="Proteomes" id="UP000301309"/>
    </source>
</evidence>
<feature type="compositionally biased region" description="Polar residues" evidence="1">
    <location>
        <begin position="339"/>
        <end position="355"/>
    </location>
</feature>
<gene>
    <name evidence="3" type="ORF">SVIO_027040</name>
</gene>
<feature type="domain" description="Enoyl reductase (ER)" evidence="2">
    <location>
        <begin position="32"/>
        <end position="326"/>
    </location>
</feature>
<sequence>MSDSYVRCMEINERQNTAEQTVRALVQRSHRGPNDLTLTTDHRRPTPGPGEYLIRVGAAGVNFADVMQTHGTYGGGPQAPYVAGFEAAGEIVGIGPDVESPLQLGTHVVGAGPGAFAQYMTMPTAGVLPAPSGWSDAEALGLVLNWATALAALKPLGEIKTGEVVLVHAAAGGVGQAALRLARHYGARVIATASPAKHDTVEALGADEVLDSRHPNLAEEITRLTGGVDLVLESVGQATFEASLSVTKPFTGRIVVFGAASGDATLTTHELVFTHQVQVKGLHIGALAVAAPSIYQSLLVEIEALIAHGVYTPGTPTSMPWPRGRQYCSNSKLARPAASTPSTPGARNACDSPQCSAVPRGTAATGTALPAPPDRPRGGRDGHLPCRARRNGFLCPHTNRRSRGGRTRSRPGTATRLEY</sequence>
<dbReference type="InterPro" id="IPR020843">
    <property type="entry name" value="ER"/>
</dbReference>
<organism evidence="3 4">
    <name type="scientific">Streptomyces violaceusniger</name>
    <dbReference type="NCBI Taxonomy" id="68280"/>
    <lineage>
        <taxon>Bacteria</taxon>
        <taxon>Bacillati</taxon>
        <taxon>Actinomycetota</taxon>
        <taxon>Actinomycetes</taxon>
        <taxon>Kitasatosporales</taxon>
        <taxon>Streptomycetaceae</taxon>
        <taxon>Streptomyces</taxon>
        <taxon>Streptomyces violaceusniger group</taxon>
    </lineage>
</organism>
<dbReference type="InterPro" id="IPR036291">
    <property type="entry name" value="NAD(P)-bd_dom_sf"/>
</dbReference>
<dbReference type="PANTHER" id="PTHR43677">
    <property type="entry name" value="SHORT-CHAIN DEHYDROGENASE/REDUCTASE"/>
    <property type="match status" value="1"/>
</dbReference>
<dbReference type="Proteomes" id="UP000301309">
    <property type="component" value="Unassembled WGS sequence"/>
</dbReference>
<dbReference type="Pfam" id="PF08240">
    <property type="entry name" value="ADH_N"/>
    <property type="match status" value="1"/>
</dbReference>
<dbReference type="EMBL" id="BJHW01000001">
    <property type="protein sequence ID" value="GDY52081.1"/>
    <property type="molecule type" value="Genomic_DNA"/>
</dbReference>
<feature type="compositionally biased region" description="Basic residues" evidence="1">
    <location>
        <begin position="398"/>
        <end position="409"/>
    </location>
</feature>
<dbReference type="Gene3D" id="3.40.50.720">
    <property type="entry name" value="NAD(P)-binding Rossmann-like Domain"/>
    <property type="match status" value="1"/>
</dbReference>
<dbReference type="InterPro" id="IPR051397">
    <property type="entry name" value="Zn-ADH-like_protein"/>
</dbReference>
<evidence type="ECO:0000256" key="1">
    <source>
        <dbReference type="SAM" id="MobiDB-lite"/>
    </source>
</evidence>
<comment type="caution">
    <text evidence="3">The sequence shown here is derived from an EMBL/GenBank/DDBJ whole genome shotgun (WGS) entry which is preliminary data.</text>
</comment>
<keyword evidence="4" id="KW-1185">Reference proteome</keyword>
<dbReference type="InterPro" id="IPR013149">
    <property type="entry name" value="ADH-like_C"/>
</dbReference>
<accession>A0A4D4KRX5</accession>
<dbReference type="InterPro" id="IPR013154">
    <property type="entry name" value="ADH-like_N"/>
</dbReference>